<accession>A0ACC1DEZ7</accession>
<keyword evidence="2" id="KW-1185">Reference proteome</keyword>
<organism evidence="1 2">
    <name type="scientific">Dendrolimus kikuchii</name>
    <dbReference type="NCBI Taxonomy" id="765133"/>
    <lineage>
        <taxon>Eukaryota</taxon>
        <taxon>Metazoa</taxon>
        <taxon>Ecdysozoa</taxon>
        <taxon>Arthropoda</taxon>
        <taxon>Hexapoda</taxon>
        <taxon>Insecta</taxon>
        <taxon>Pterygota</taxon>
        <taxon>Neoptera</taxon>
        <taxon>Endopterygota</taxon>
        <taxon>Lepidoptera</taxon>
        <taxon>Glossata</taxon>
        <taxon>Ditrysia</taxon>
        <taxon>Bombycoidea</taxon>
        <taxon>Lasiocampidae</taxon>
        <taxon>Dendrolimus</taxon>
    </lineage>
</organism>
<evidence type="ECO:0000313" key="1">
    <source>
        <dbReference type="EMBL" id="KAJ0182172.1"/>
    </source>
</evidence>
<dbReference type="EMBL" id="CM034390">
    <property type="protein sequence ID" value="KAJ0182172.1"/>
    <property type="molecule type" value="Genomic_DNA"/>
</dbReference>
<comment type="caution">
    <text evidence="1">The sequence shown here is derived from an EMBL/GenBank/DDBJ whole genome shotgun (WGS) entry which is preliminary data.</text>
</comment>
<dbReference type="Proteomes" id="UP000824533">
    <property type="component" value="Linkage Group LG04"/>
</dbReference>
<protein>
    <submittedName>
        <fullName evidence="1">Uncharacterized protein</fullName>
    </submittedName>
</protein>
<name>A0ACC1DEZ7_9NEOP</name>
<gene>
    <name evidence="1" type="ORF">K1T71_002894</name>
</gene>
<evidence type="ECO:0000313" key="2">
    <source>
        <dbReference type="Proteomes" id="UP000824533"/>
    </source>
</evidence>
<reference evidence="1 2" key="1">
    <citation type="journal article" date="2021" name="Front. Genet.">
        <title>Chromosome-Level Genome Assembly Reveals Significant Gene Expansion in the Toll and IMD Signaling Pathways of Dendrolimus kikuchii.</title>
        <authorList>
            <person name="Zhou J."/>
            <person name="Wu P."/>
            <person name="Xiong Z."/>
            <person name="Liu N."/>
            <person name="Zhao N."/>
            <person name="Ji M."/>
            <person name="Qiu Y."/>
            <person name="Yang B."/>
        </authorList>
    </citation>
    <scope>NUCLEOTIDE SEQUENCE [LARGE SCALE GENOMIC DNA]</scope>
    <source>
        <strain evidence="1">Ann1</strain>
    </source>
</reference>
<sequence length="288" mass="32517">MTILTKPSLNIKKTPLIHVNNCDEEVIEIHQAPTWTPAKRSSAAVVCISITALLVAITGITSGLMLYRQYLRGNAVHHYKGFCSIPISTKMDPQLIEPNYRVMPLRWSPVPDMQVFSALDDDTSDDLVNALREEFDIDPTVEKISVFDNGRQVNFIHDFETNVTGIVDDDRCFMMGLDLDSVLPPESLAEGMQGGEEFDVSRVHTTLHAVLPALRDMAYVASMLVERCGSKPIYKLEKEEGLVIRKRSLDAPQHDYMQFAGKHVQEIEIANMNDLLYHEQLERNATHH</sequence>
<proteinExistence type="predicted"/>